<comment type="caution">
    <text evidence="2">The sequence shown here is derived from an EMBL/GenBank/DDBJ whole genome shotgun (WGS) entry which is preliminary data.</text>
</comment>
<feature type="compositionally biased region" description="Polar residues" evidence="1">
    <location>
        <begin position="175"/>
        <end position="189"/>
    </location>
</feature>
<feature type="region of interest" description="Disordered" evidence="1">
    <location>
        <begin position="156"/>
        <end position="189"/>
    </location>
</feature>
<name>A0A427B5Z0_ENSVE</name>
<sequence length="217" mass="24009">MGAKKLHSSLLPFSIGEAGLMALRVHDAARIALRIHETDLFEVGYECGGLAVDVWITDPSRPVFIAGSDLPGNMQNLNHERRLWLLGEAYVYGRQIILPVQVEFTVSFYSRSMPRDWRQGRSRGSHEKFMASVQTRGGYAGRVLCENPSEVCGGRAVSQWPRSPSQHPAGPMLASTHSSLQTPPRCSSSRLRDGLQLKQIKKKKLISGRGVVIVAFI</sequence>
<accession>A0A427B5Z0</accession>
<proteinExistence type="predicted"/>
<dbReference type="EMBL" id="AMZH03000411">
    <property type="protein sequence ID" value="RRT83900.1"/>
    <property type="molecule type" value="Genomic_DNA"/>
</dbReference>
<dbReference type="Proteomes" id="UP000287651">
    <property type="component" value="Unassembled WGS sequence"/>
</dbReference>
<evidence type="ECO:0000313" key="2">
    <source>
        <dbReference type="EMBL" id="RRT83900.1"/>
    </source>
</evidence>
<gene>
    <name evidence="2" type="ORF">B296_00000068</name>
</gene>
<evidence type="ECO:0000256" key="1">
    <source>
        <dbReference type="SAM" id="MobiDB-lite"/>
    </source>
</evidence>
<organism evidence="2 3">
    <name type="scientific">Ensete ventricosum</name>
    <name type="common">Abyssinian banana</name>
    <name type="synonym">Musa ensete</name>
    <dbReference type="NCBI Taxonomy" id="4639"/>
    <lineage>
        <taxon>Eukaryota</taxon>
        <taxon>Viridiplantae</taxon>
        <taxon>Streptophyta</taxon>
        <taxon>Embryophyta</taxon>
        <taxon>Tracheophyta</taxon>
        <taxon>Spermatophyta</taxon>
        <taxon>Magnoliopsida</taxon>
        <taxon>Liliopsida</taxon>
        <taxon>Zingiberales</taxon>
        <taxon>Musaceae</taxon>
        <taxon>Ensete</taxon>
    </lineage>
</organism>
<reference evidence="2 3" key="1">
    <citation type="journal article" date="2014" name="Agronomy (Basel)">
        <title>A Draft Genome Sequence for Ensete ventricosum, the Drought-Tolerant Tree Against Hunger.</title>
        <authorList>
            <person name="Harrison J."/>
            <person name="Moore K.A."/>
            <person name="Paszkiewicz K."/>
            <person name="Jones T."/>
            <person name="Grant M."/>
            <person name="Ambacheew D."/>
            <person name="Muzemil S."/>
            <person name="Studholme D.J."/>
        </authorList>
    </citation>
    <scope>NUCLEOTIDE SEQUENCE [LARGE SCALE GENOMIC DNA]</scope>
</reference>
<protein>
    <submittedName>
        <fullName evidence="2">Uncharacterized protein</fullName>
    </submittedName>
</protein>
<dbReference type="AlphaFoldDB" id="A0A427B5Z0"/>
<evidence type="ECO:0000313" key="3">
    <source>
        <dbReference type="Proteomes" id="UP000287651"/>
    </source>
</evidence>